<evidence type="ECO:0000256" key="1">
    <source>
        <dbReference type="ARBA" id="ARBA00023052"/>
    </source>
</evidence>
<dbReference type="GO" id="GO:0000287">
    <property type="term" value="F:magnesium ion binding"/>
    <property type="evidence" value="ECO:0007669"/>
    <property type="project" value="InterPro"/>
</dbReference>
<organism evidence="3">
    <name type="scientific">marine sediment metagenome</name>
    <dbReference type="NCBI Taxonomy" id="412755"/>
    <lineage>
        <taxon>unclassified sequences</taxon>
        <taxon>metagenomes</taxon>
        <taxon>ecological metagenomes</taxon>
    </lineage>
</organism>
<dbReference type="GO" id="GO:0003824">
    <property type="term" value="F:catalytic activity"/>
    <property type="evidence" value="ECO:0007669"/>
    <property type="project" value="InterPro"/>
</dbReference>
<gene>
    <name evidence="3" type="ORF">S01H1_50720</name>
</gene>
<dbReference type="GO" id="GO:0030976">
    <property type="term" value="F:thiamine pyrophosphate binding"/>
    <property type="evidence" value="ECO:0007669"/>
    <property type="project" value="InterPro"/>
</dbReference>
<evidence type="ECO:0000313" key="3">
    <source>
        <dbReference type="EMBL" id="GAG17373.1"/>
    </source>
</evidence>
<evidence type="ECO:0000259" key="2">
    <source>
        <dbReference type="Pfam" id="PF02775"/>
    </source>
</evidence>
<dbReference type="SUPFAM" id="SSF52518">
    <property type="entry name" value="Thiamin diphosphate-binding fold (THDP-binding)"/>
    <property type="match status" value="1"/>
</dbReference>
<sequence>NLNPQDFKDSFEKENIHQLKEMQTKTEPMTAPFILYHLSKYIGSNSIVFSDIGGVGFSTIRHFITNKNSYYVSPMGYSMGQGVSGCIGGKLACPEKHIFCITGDGAFLMHGNEVLTAVQYNLGITWIIFKEGLYNVVEINQCLAYNGELGFCTQLQNPDYFHLAKAYGVHYFEINTFKDLKIIIAQVKELNLKNESSIIIINYSHSEHLPIKPRAIEFLKDYGQTKDIKSNPYLMRALKKVIQEKV</sequence>
<dbReference type="InterPro" id="IPR047211">
    <property type="entry name" value="POXB-like"/>
</dbReference>
<dbReference type="InterPro" id="IPR029061">
    <property type="entry name" value="THDP-binding"/>
</dbReference>
<comment type="caution">
    <text evidence="3">The sequence shown here is derived from an EMBL/GenBank/DDBJ whole genome shotgun (WGS) entry which is preliminary data.</text>
</comment>
<dbReference type="PROSITE" id="PS00187">
    <property type="entry name" value="TPP_ENZYMES"/>
    <property type="match status" value="1"/>
</dbReference>
<dbReference type="PANTHER" id="PTHR42981:SF2">
    <property type="entry name" value="PYRUVATE DEHYDROGENASE [UBIQUINONE]"/>
    <property type="match status" value="1"/>
</dbReference>
<accession>X0VY52</accession>
<dbReference type="InterPro" id="IPR011766">
    <property type="entry name" value="TPP_enzyme_TPP-bd"/>
</dbReference>
<name>X0VY52_9ZZZZ</name>
<dbReference type="Gene3D" id="3.40.50.970">
    <property type="match status" value="1"/>
</dbReference>
<feature type="non-terminal residue" evidence="3">
    <location>
        <position position="1"/>
    </location>
</feature>
<dbReference type="CDD" id="cd00568">
    <property type="entry name" value="TPP_enzymes"/>
    <property type="match status" value="1"/>
</dbReference>
<dbReference type="EMBL" id="BARS01032688">
    <property type="protein sequence ID" value="GAG17373.1"/>
    <property type="molecule type" value="Genomic_DNA"/>
</dbReference>
<dbReference type="InterPro" id="IPR000399">
    <property type="entry name" value="TPP-bd_CS"/>
</dbReference>
<dbReference type="PANTHER" id="PTHR42981">
    <property type="entry name" value="PYRUVATE DEHYDROGENASE [UBIQUINONE]"/>
    <property type="match status" value="1"/>
</dbReference>
<keyword evidence="1" id="KW-0786">Thiamine pyrophosphate</keyword>
<proteinExistence type="predicted"/>
<dbReference type="AlphaFoldDB" id="X0VY52"/>
<feature type="domain" description="Thiamine pyrophosphate enzyme TPP-binding" evidence="2">
    <location>
        <begin position="51"/>
        <end position="188"/>
    </location>
</feature>
<protein>
    <recommendedName>
        <fullName evidence="2">Thiamine pyrophosphate enzyme TPP-binding domain-containing protein</fullName>
    </recommendedName>
</protein>
<reference evidence="3" key="1">
    <citation type="journal article" date="2014" name="Front. Microbiol.">
        <title>High frequency of phylogenetically diverse reductive dehalogenase-homologous genes in deep subseafloor sedimentary metagenomes.</title>
        <authorList>
            <person name="Kawai M."/>
            <person name="Futagami T."/>
            <person name="Toyoda A."/>
            <person name="Takaki Y."/>
            <person name="Nishi S."/>
            <person name="Hori S."/>
            <person name="Arai W."/>
            <person name="Tsubouchi T."/>
            <person name="Morono Y."/>
            <person name="Uchiyama I."/>
            <person name="Ito T."/>
            <person name="Fujiyama A."/>
            <person name="Inagaki F."/>
            <person name="Takami H."/>
        </authorList>
    </citation>
    <scope>NUCLEOTIDE SEQUENCE</scope>
    <source>
        <strain evidence="3">Expedition CK06-06</strain>
    </source>
</reference>
<dbReference type="Pfam" id="PF02775">
    <property type="entry name" value="TPP_enzyme_C"/>
    <property type="match status" value="1"/>
</dbReference>